<feature type="domain" description="AB hydrolase-1" evidence="4">
    <location>
        <begin position="22"/>
        <end position="257"/>
    </location>
</feature>
<dbReference type="Pfam" id="PF00561">
    <property type="entry name" value="Abhydrolase_1"/>
    <property type="match status" value="1"/>
</dbReference>
<dbReference type="EMBL" id="JAGYPM010000003">
    <property type="protein sequence ID" value="MBS4191801.1"/>
    <property type="molecule type" value="Genomic_DNA"/>
</dbReference>
<dbReference type="PANTHER" id="PTHR42916">
    <property type="entry name" value="2-SUCCINYL-5-ENOLPYRUVYL-6-HYDROXY-3-CYCLOHEXENE-1-CARBOXYLATE SYNTHASE"/>
    <property type="match status" value="1"/>
</dbReference>
<evidence type="ECO:0000313" key="6">
    <source>
        <dbReference type="Proteomes" id="UP000681027"/>
    </source>
</evidence>
<dbReference type="InterPro" id="IPR000073">
    <property type="entry name" value="AB_hydrolase_1"/>
</dbReference>
<keyword evidence="1 3" id="KW-0474">Menaquinone biosynthesis</keyword>
<dbReference type="InterPro" id="IPR022485">
    <property type="entry name" value="SHCHC_synthase_MenH"/>
</dbReference>
<dbReference type="PANTHER" id="PTHR42916:SF1">
    <property type="entry name" value="PROTEIN PHYLLO, CHLOROPLASTIC"/>
    <property type="match status" value="1"/>
</dbReference>
<dbReference type="SUPFAM" id="SSF53474">
    <property type="entry name" value="alpha/beta-Hydrolases"/>
    <property type="match status" value="1"/>
</dbReference>
<protein>
    <recommendedName>
        <fullName evidence="3">Putative 2-succinyl-6-hydroxy-2,4-cyclohexadiene-1-carboxylate synthase</fullName>
        <shortName evidence="3">SHCHC synthase</shortName>
        <ecNumber evidence="3">4.2.99.20</ecNumber>
    </recommendedName>
</protein>
<reference evidence="5 6" key="1">
    <citation type="submission" date="2021-05" db="EMBL/GenBank/DDBJ databases">
        <title>Novel Bacillus species.</title>
        <authorList>
            <person name="Liu G."/>
        </authorList>
    </citation>
    <scope>NUCLEOTIDE SEQUENCE [LARGE SCALE GENOMIC DNA]</scope>
    <source>
        <strain evidence="5 6">FJAT-49705</strain>
    </source>
</reference>
<dbReference type="RefSeq" id="WP_213103206.1">
    <property type="nucleotide sequence ID" value="NZ_JAGYPM010000003.1"/>
</dbReference>
<sequence length="274" mass="31608">MNYVINGIRYHVEIWGNPIGQPLLLLHGFTGNGASWRQFETQWKDHSYVISVDIIGHGQTDSPKELQKYDIESAASDLHTLLEVMKIEQTDLLGYSMGGRLALTFALKYPEKVRKLILESSSPGLETDMEREDRRLQDEKLAVRIREHGIEKFVDYWENIPLFESQKRLPEIIRRKLRMERLRNTTLGLMNSLKGMGTGSQPSWWGHLEQLKAPALFITGRIDEKFCLITEKMQKKVKYAKSITVDDCGHAIHVEKPEIFGTIVSEFLSHDKKE</sequence>
<dbReference type="InterPro" id="IPR029058">
    <property type="entry name" value="AB_hydrolase_fold"/>
</dbReference>
<evidence type="ECO:0000259" key="4">
    <source>
        <dbReference type="Pfam" id="PF00561"/>
    </source>
</evidence>
<name>A0ABS5NVF1_9BACI</name>
<keyword evidence="6" id="KW-1185">Reference proteome</keyword>
<comment type="pathway">
    <text evidence="3">Quinol/quinone metabolism; menaquinone biosynthesis.</text>
</comment>
<comment type="catalytic activity">
    <reaction evidence="3">
        <text>5-enolpyruvoyl-6-hydroxy-2-succinyl-cyclohex-3-ene-1-carboxylate = (1R,6R)-6-hydroxy-2-succinyl-cyclohexa-2,4-diene-1-carboxylate + pyruvate</text>
        <dbReference type="Rhea" id="RHEA:25597"/>
        <dbReference type="ChEBI" id="CHEBI:15361"/>
        <dbReference type="ChEBI" id="CHEBI:58689"/>
        <dbReference type="ChEBI" id="CHEBI:58818"/>
        <dbReference type="EC" id="4.2.99.20"/>
    </reaction>
</comment>
<accession>A0ABS5NVF1</accession>
<keyword evidence="2 3" id="KW-0456">Lyase</keyword>
<dbReference type="GO" id="GO:0070205">
    <property type="term" value="F:2-succinyl-6-hydroxy-2,4-cyclohexadiene-1-carboxylate synthase activity"/>
    <property type="evidence" value="ECO:0007669"/>
    <property type="project" value="UniProtKB-EC"/>
</dbReference>
<dbReference type="Proteomes" id="UP000681027">
    <property type="component" value="Unassembled WGS sequence"/>
</dbReference>
<dbReference type="PRINTS" id="PR00412">
    <property type="entry name" value="EPOXHYDRLASE"/>
</dbReference>
<dbReference type="Gene3D" id="3.40.50.1820">
    <property type="entry name" value="alpha/beta hydrolase"/>
    <property type="match status" value="1"/>
</dbReference>
<evidence type="ECO:0000256" key="1">
    <source>
        <dbReference type="ARBA" id="ARBA00022428"/>
    </source>
</evidence>
<comment type="pathway">
    <text evidence="3">Quinol/quinone metabolism; 1,4-dihydroxy-2-naphthoate biosynthesis; 1,4-dihydroxy-2-naphthoate from chorismate: step 3/7.</text>
</comment>
<comment type="similarity">
    <text evidence="3">Belongs to the AB hydrolase superfamily. MenH family.</text>
</comment>
<proteinExistence type="inferred from homology"/>
<evidence type="ECO:0000256" key="2">
    <source>
        <dbReference type="ARBA" id="ARBA00023239"/>
    </source>
</evidence>
<dbReference type="InterPro" id="IPR000639">
    <property type="entry name" value="Epox_hydrolase-like"/>
</dbReference>
<dbReference type="NCBIfam" id="TIGR03695">
    <property type="entry name" value="menH_SHCHC"/>
    <property type="match status" value="1"/>
</dbReference>
<evidence type="ECO:0000313" key="5">
    <source>
        <dbReference type="EMBL" id="MBS4191801.1"/>
    </source>
</evidence>
<evidence type="ECO:0000256" key="3">
    <source>
        <dbReference type="HAMAP-Rule" id="MF_01660"/>
    </source>
</evidence>
<dbReference type="PRINTS" id="PR00111">
    <property type="entry name" value="ABHYDROLASE"/>
</dbReference>
<comment type="subunit">
    <text evidence="3">Monomer.</text>
</comment>
<dbReference type="EC" id="4.2.99.20" evidence="3"/>
<gene>
    <name evidence="3 5" type="primary">menH</name>
    <name evidence="5" type="ORF">KHA94_16555</name>
</gene>
<organism evidence="5 6">
    <name type="scientific">Cytobacillus citreus</name>
    <dbReference type="NCBI Taxonomy" id="2833586"/>
    <lineage>
        <taxon>Bacteria</taxon>
        <taxon>Bacillati</taxon>
        <taxon>Bacillota</taxon>
        <taxon>Bacilli</taxon>
        <taxon>Bacillales</taxon>
        <taxon>Bacillaceae</taxon>
        <taxon>Cytobacillus</taxon>
    </lineage>
</organism>
<dbReference type="HAMAP" id="MF_01660">
    <property type="entry name" value="MenH"/>
    <property type="match status" value="1"/>
</dbReference>
<comment type="function">
    <text evidence="3">Catalyzes a proton abstraction reaction that results in 2,5-elimination of pyruvate from 2-succinyl-5-enolpyruvyl-6-hydroxy-3-cyclohexene-1-carboxylate (SEPHCHC) and the formation of 2-succinyl-6-hydroxy-2,4-cyclohexadiene-1-carboxylate (SHCHC).</text>
</comment>
<comment type="caution">
    <text evidence="5">The sequence shown here is derived from an EMBL/GenBank/DDBJ whole genome shotgun (WGS) entry which is preliminary data.</text>
</comment>